<dbReference type="Pfam" id="PF00989">
    <property type="entry name" value="PAS"/>
    <property type="match status" value="1"/>
</dbReference>
<dbReference type="GO" id="GO:0006355">
    <property type="term" value="P:regulation of DNA-templated transcription"/>
    <property type="evidence" value="ECO:0007669"/>
    <property type="project" value="InterPro"/>
</dbReference>
<dbReference type="InterPro" id="IPR058031">
    <property type="entry name" value="AAA_lid_NorR"/>
</dbReference>
<accession>A0A8D5UIM1</accession>
<dbReference type="Pfam" id="PF02954">
    <property type="entry name" value="HTH_8"/>
    <property type="match status" value="1"/>
</dbReference>
<dbReference type="Pfam" id="PF01590">
    <property type="entry name" value="GAF"/>
    <property type="match status" value="1"/>
</dbReference>
<dbReference type="Gene3D" id="1.10.8.60">
    <property type="match status" value="1"/>
</dbReference>
<evidence type="ECO:0000313" key="8">
    <source>
        <dbReference type="EMBL" id="BCU82899.1"/>
    </source>
</evidence>
<organism evidence="8 9">
    <name type="scientific">Polycladomyces abyssicola</name>
    <dbReference type="NCBI Taxonomy" id="1125966"/>
    <lineage>
        <taxon>Bacteria</taxon>
        <taxon>Bacillati</taxon>
        <taxon>Bacillota</taxon>
        <taxon>Bacilli</taxon>
        <taxon>Bacillales</taxon>
        <taxon>Thermoactinomycetaceae</taxon>
        <taxon>Polycladomyces</taxon>
    </lineage>
</organism>
<dbReference type="InterPro" id="IPR000014">
    <property type="entry name" value="PAS"/>
</dbReference>
<dbReference type="Gene3D" id="1.10.10.60">
    <property type="entry name" value="Homeodomain-like"/>
    <property type="match status" value="1"/>
</dbReference>
<dbReference type="PRINTS" id="PR01590">
    <property type="entry name" value="HTHFIS"/>
</dbReference>
<dbReference type="InterPro" id="IPR009057">
    <property type="entry name" value="Homeodomain-like_sf"/>
</dbReference>
<dbReference type="InterPro" id="IPR003593">
    <property type="entry name" value="AAA+_ATPase"/>
</dbReference>
<dbReference type="GO" id="GO:0043565">
    <property type="term" value="F:sequence-specific DNA binding"/>
    <property type="evidence" value="ECO:0007669"/>
    <property type="project" value="InterPro"/>
</dbReference>
<dbReference type="SUPFAM" id="SSF46689">
    <property type="entry name" value="Homeodomain-like"/>
    <property type="match status" value="1"/>
</dbReference>
<dbReference type="Gene3D" id="3.30.450.20">
    <property type="entry name" value="PAS domain"/>
    <property type="match status" value="1"/>
</dbReference>
<dbReference type="InterPro" id="IPR027417">
    <property type="entry name" value="P-loop_NTPase"/>
</dbReference>
<proteinExistence type="predicted"/>
<dbReference type="AlphaFoldDB" id="A0A8D5UIM1"/>
<reference evidence="8" key="2">
    <citation type="journal article" date="2021" name="Microbiol. Resour. Announc.">
        <title>Complete Genome Sequence of Polycladomyces abyssicola JIR-001T, Isolated from Hemipelagic Sediment in Deep Seawater.</title>
        <authorList>
            <person name="Tsubouchi T."/>
            <person name="Kaneko Y."/>
        </authorList>
    </citation>
    <scope>NUCLEOTIDE SEQUENCE</scope>
    <source>
        <strain evidence="8">JIR-001</strain>
    </source>
</reference>
<dbReference type="Pfam" id="PF00158">
    <property type="entry name" value="Sigma54_activat"/>
    <property type="match status" value="1"/>
</dbReference>
<dbReference type="CDD" id="cd00130">
    <property type="entry name" value="PAS"/>
    <property type="match status" value="1"/>
</dbReference>
<evidence type="ECO:0000256" key="1">
    <source>
        <dbReference type="ARBA" id="ARBA00022741"/>
    </source>
</evidence>
<feature type="domain" description="Sigma-54 factor interaction" evidence="6">
    <location>
        <begin position="330"/>
        <end position="558"/>
    </location>
</feature>
<evidence type="ECO:0000256" key="4">
    <source>
        <dbReference type="ARBA" id="ARBA00023125"/>
    </source>
</evidence>
<dbReference type="FunFam" id="3.40.50.300:FF:000006">
    <property type="entry name" value="DNA-binding transcriptional regulator NtrC"/>
    <property type="match status" value="1"/>
</dbReference>
<protein>
    <submittedName>
        <fullName evidence="8">Sigma-54-dependent Fis family transcriptional regulator</fullName>
    </submittedName>
</protein>
<dbReference type="InterPro" id="IPR002197">
    <property type="entry name" value="HTH_Fis"/>
</dbReference>
<reference evidence="8" key="1">
    <citation type="journal article" date="2013" name="Int. J. Syst. Evol. Microbiol.">
        <title>Polycladomyces abyssicola gen. nov., sp. nov., a thermophilic filamentous bacterium isolated from hemipelagic sediment.</title>
        <authorList>
            <person name="Tsubouchi T."/>
            <person name="Shimane Y."/>
            <person name="Mori K."/>
            <person name="Usui K."/>
            <person name="Hiraki T."/>
            <person name="Tame A."/>
            <person name="Uematsu K."/>
            <person name="Maruyama T."/>
            <person name="Hatada Y."/>
        </authorList>
    </citation>
    <scope>NUCLEOTIDE SEQUENCE</scope>
    <source>
        <strain evidence="8">JIR-001</strain>
    </source>
</reference>
<dbReference type="Gene3D" id="3.40.50.300">
    <property type="entry name" value="P-loop containing nucleotide triphosphate hydrolases"/>
    <property type="match status" value="1"/>
</dbReference>
<dbReference type="CDD" id="cd00009">
    <property type="entry name" value="AAA"/>
    <property type="match status" value="1"/>
</dbReference>
<keyword evidence="3" id="KW-0805">Transcription regulation</keyword>
<evidence type="ECO:0000259" key="7">
    <source>
        <dbReference type="PROSITE" id="PS50112"/>
    </source>
</evidence>
<dbReference type="SUPFAM" id="SSF55785">
    <property type="entry name" value="PYP-like sensor domain (PAS domain)"/>
    <property type="match status" value="1"/>
</dbReference>
<name>A0A8D5UIM1_9BACL</name>
<dbReference type="Gene3D" id="3.30.450.40">
    <property type="match status" value="1"/>
</dbReference>
<dbReference type="KEGG" id="pabs:JIR001_26820"/>
<dbReference type="EMBL" id="AP024601">
    <property type="protein sequence ID" value="BCU82899.1"/>
    <property type="molecule type" value="Genomic_DNA"/>
</dbReference>
<dbReference type="SUPFAM" id="SSF52540">
    <property type="entry name" value="P-loop containing nucleoside triphosphate hydrolases"/>
    <property type="match status" value="1"/>
</dbReference>
<keyword evidence="4" id="KW-0238">DNA-binding</keyword>
<dbReference type="PROSITE" id="PS00676">
    <property type="entry name" value="SIGMA54_INTERACT_2"/>
    <property type="match status" value="1"/>
</dbReference>
<dbReference type="InterPro" id="IPR035965">
    <property type="entry name" value="PAS-like_dom_sf"/>
</dbReference>
<keyword evidence="5" id="KW-0804">Transcription</keyword>
<feature type="domain" description="PAS" evidence="7">
    <location>
        <begin position="205"/>
        <end position="273"/>
    </location>
</feature>
<dbReference type="SMART" id="SM00382">
    <property type="entry name" value="AAA"/>
    <property type="match status" value="1"/>
</dbReference>
<dbReference type="SMART" id="SM00091">
    <property type="entry name" value="PAS"/>
    <property type="match status" value="1"/>
</dbReference>
<dbReference type="PANTHER" id="PTHR32071">
    <property type="entry name" value="TRANSCRIPTIONAL REGULATORY PROTEIN"/>
    <property type="match status" value="1"/>
</dbReference>
<dbReference type="GO" id="GO:0005524">
    <property type="term" value="F:ATP binding"/>
    <property type="evidence" value="ECO:0007669"/>
    <property type="project" value="UniProtKB-KW"/>
</dbReference>
<keyword evidence="9" id="KW-1185">Reference proteome</keyword>
<dbReference type="PROSITE" id="PS50045">
    <property type="entry name" value="SIGMA54_INTERACT_4"/>
    <property type="match status" value="1"/>
</dbReference>
<evidence type="ECO:0000259" key="6">
    <source>
        <dbReference type="PROSITE" id="PS50045"/>
    </source>
</evidence>
<dbReference type="Proteomes" id="UP000677436">
    <property type="component" value="Chromosome"/>
</dbReference>
<dbReference type="PROSITE" id="PS50112">
    <property type="entry name" value="PAS"/>
    <property type="match status" value="1"/>
</dbReference>
<gene>
    <name evidence="8" type="primary">aorR</name>
    <name evidence="8" type="ORF">JIR001_26820</name>
</gene>
<dbReference type="InterPro" id="IPR029016">
    <property type="entry name" value="GAF-like_dom_sf"/>
</dbReference>
<dbReference type="InterPro" id="IPR025662">
    <property type="entry name" value="Sigma_54_int_dom_ATP-bd_1"/>
</dbReference>
<dbReference type="Pfam" id="PF25601">
    <property type="entry name" value="AAA_lid_14"/>
    <property type="match status" value="1"/>
</dbReference>
<evidence type="ECO:0000256" key="3">
    <source>
        <dbReference type="ARBA" id="ARBA00023015"/>
    </source>
</evidence>
<keyword evidence="1" id="KW-0547">Nucleotide-binding</keyword>
<dbReference type="PROSITE" id="PS00675">
    <property type="entry name" value="SIGMA54_INTERACT_1"/>
    <property type="match status" value="1"/>
</dbReference>
<evidence type="ECO:0000256" key="5">
    <source>
        <dbReference type="ARBA" id="ARBA00023163"/>
    </source>
</evidence>
<dbReference type="InterPro" id="IPR002078">
    <property type="entry name" value="Sigma_54_int"/>
</dbReference>
<dbReference type="InterPro" id="IPR025943">
    <property type="entry name" value="Sigma_54_int_dom_ATP-bd_2"/>
</dbReference>
<evidence type="ECO:0000256" key="2">
    <source>
        <dbReference type="ARBA" id="ARBA00022840"/>
    </source>
</evidence>
<dbReference type="InterPro" id="IPR013767">
    <property type="entry name" value="PAS_fold"/>
</dbReference>
<keyword evidence="2" id="KW-0067">ATP-binding</keyword>
<dbReference type="InterPro" id="IPR003018">
    <property type="entry name" value="GAF"/>
</dbReference>
<sequence>MQFSKIKEETISLIRSWDRSKSFGVDPLYVDNDLLTGGELEDRKDRLHDLFHTSSSVLDNLYKQLKDTPFMILISDADGYILKSWGNSPFIDRARKVWLDAGANWHEKVKGTNAIGTALVEKKPISVVGEQHYCQENHFLCCYAAPLYSPTGELLGVLDVSGDVRHHQAHTMGMVIAAAQACQAHLLLESAKRELTLCIQETDTIIDGYGQPLISVDRDGMITRINQDAARILGLPSEKCIGQHLSRWFSQKDTDEILSAKGPSFVEPKLKADSSGGEKIKKWIVRPVRDQRDRVIRTVLSPKPLERKEQIQKVNVQEVKEQSPTRESGIICNCPKAKEVFRLASVVAPTDATILIQGETGTGKEVIAQSIHRTSGRSGPLVVVNCAAIPESLIESELFGYEKGAFTGAKSEGHQGKFEAADGGTLFLDEIGELSLASQAALLRVLEEKRVTRIGSHRSKPVNVRIIAATNRTLSKEVEENRFRADLYYRLCEIELFLPPLRERSDLFDLAEHFLGQMAKELGVPHISLDQVAREKIAGYSWPGNIRELRQVLRQAAYQACLLRRTSTITVQDISLPREKGLHSTIHSKSGFWNQQEEETIKMAIQKTRGNLSEAARLLGISRTTLYRKLNQYPQVREMRKRVLKS</sequence>
<evidence type="ECO:0000313" key="9">
    <source>
        <dbReference type="Proteomes" id="UP000677436"/>
    </source>
</evidence>